<organism evidence="1 2">
    <name type="scientific">Mycena rosella</name>
    <name type="common">Pink bonnet</name>
    <name type="synonym">Agaricus rosellus</name>
    <dbReference type="NCBI Taxonomy" id="1033263"/>
    <lineage>
        <taxon>Eukaryota</taxon>
        <taxon>Fungi</taxon>
        <taxon>Dikarya</taxon>
        <taxon>Basidiomycota</taxon>
        <taxon>Agaricomycotina</taxon>
        <taxon>Agaricomycetes</taxon>
        <taxon>Agaricomycetidae</taxon>
        <taxon>Agaricales</taxon>
        <taxon>Marasmiineae</taxon>
        <taxon>Mycenaceae</taxon>
        <taxon>Mycena</taxon>
    </lineage>
</organism>
<protein>
    <submittedName>
        <fullName evidence="1">Uncharacterized protein</fullName>
    </submittedName>
</protein>
<sequence length="123" mass="13964">MQVRLSRQFSLLTVGTQHFHQFINILAERGVDMSHAKISKAEIALWGSVPPYTRRARGLISSNFSIEHIKKAQKSQQRMIASGKQGIQDTLHKVGDVAHVSSWKREVLEGRRKPPPEEKSTHE</sequence>
<comment type="caution">
    <text evidence="1">The sequence shown here is derived from an EMBL/GenBank/DDBJ whole genome shotgun (WGS) entry which is preliminary data.</text>
</comment>
<evidence type="ECO:0000313" key="1">
    <source>
        <dbReference type="EMBL" id="KAJ7706272.1"/>
    </source>
</evidence>
<accession>A0AAD7GVX9</accession>
<gene>
    <name evidence="1" type="ORF">B0H17DRAFT_620791</name>
</gene>
<dbReference type="Proteomes" id="UP001221757">
    <property type="component" value="Unassembled WGS sequence"/>
</dbReference>
<dbReference type="AlphaFoldDB" id="A0AAD7GVX9"/>
<dbReference type="EMBL" id="JARKIE010000007">
    <property type="protein sequence ID" value="KAJ7706272.1"/>
    <property type="molecule type" value="Genomic_DNA"/>
</dbReference>
<proteinExistence type="predicted"/>
<reference evidence="1" key="1">
    <citation type="submission" date="2023-03" db="EMBL/GenBank/DDBJ databases">
        <title>Massive genome expansion in bonnet fungi (Mycena s.s.) driven by repeated elements and novel gene families across ecological guilds.</title>
        <authorList>
            <consortium name="Lawrence Berkeley National Laboratory"/>
            <person name="Harder C.B."/>
            <person name="Miyauchi S."/>
            <person name="Viragh M."/>
            <person name="Kuo A."/>
            <person name="Thoen E."/>
            <person name="Andreopoulos B."/>
            <person name="Lu D."/>
            <person name="Skrede I."/>
            <person name="Drula E."/>
            <person name="Henrissat B."/>
            <person name="Morin E."/>
            <person name="Kohler A."/>
            <person name="Barry K."/>
            <person name="LaButti K."/>
            <person name="Morin E."/>
            <person name="Salamov A."/>
            <person name="Lipzen A."/>
            <person name="Mereny Z."/>
            <person name="Hegedus B."/>
            <person name="Baldrian P."/>
            <person name="Stursova M."/>
            <person name="Weitz H."/>
            <person name="Taylor A."/>
            <person name="Grigoriev I.V."/>
            <person name="Nagy L.G."/>
            <person name="Martin F."/>
            <person name="Kauserud H."/>
        </authorList>
    </citation>
    <scope>NUCLEOTIDE SEQUENCE</scope>
    <source>
        <strain evidence="1">CBHHK067</strain>
    </source>
</reference>
<evidence type="ECO:0000313" key="2">
    <source>
        <dbReference type="Proteomes" id="UP001221757"/>
    </source>
</evidence>
<keyword evidence="2" id="KW-1185">Reference proteome</keyword>
<name>A0AAD7GVX9_MYCRO</name>